<reference evidence="3 4" key="1">
    <citation type="submission" date="2020-06" db="EMBL/GenBank/DDBJ databases">
        <title>Transcriptomic and genomic resources for Thalictrum thalictroides and T. hernandezii: Facilitating candidate gene discovery in an emerging model plant lineage.</title>
        <authorList>
            <person name="Arias T."/>
            <person name="Riano-Pachon D.M."/>
            <person name="Di Stilio V.S."/>
        </authorList>
    </citation>
    <scope>NUCLEOTIDE SEQUENCE [LARGE SCALE GENOMIC DNA]</scope>
    <source>
        <strain evidence="4">cv. WT478/WT964</strain>
        <tissue evidence="3">Leaves</tissue>
    </source>
</reference>
<dbReference type="Pfam" id="PF23324">
    <property type="entry name" value="DUF7086"/>
    <property type="match status" value="1"/>
</dbReference>
<protein>
    <submittedName>
        <fullName evidence="3">Hydroxyproline-rich glycoprotein family protein</fullName>
    </submittedName>
</protein>
<comment type="caution">
    <text evidence="3">The sequence shown here is derived from an EMBL/GenBank/DDBJ whole genome shotgun (WGS) entry which is preliminary data.</text>
</comment>
<dbReference type="AlphaFoldDB" id="A0A7J6XDC9"/>
<feature type="region of interest" description="Disordered" evidence="1">
    <location>
        <begin position="1"/>
        <end position="22"/>
    </location>
</feature>
<dbReference type="EMBL" id="JABWDY010002041">
    <property type="protein sequence ID" value="KAF5206958.1"/>
    <property type="molecule type" value="Genomic_DNA"/>
</dbReference>
<evidence type="ECO:0000313" key="4">
    <source>
        <dbReference type="Proteomes" id="UP000554482"/>
    </source>
</evidence>
<feature type="region of interest" description="Disordered" evidence="1">
    <location>
        <begin position="75"/>
        <end position="121"/>
    </location>
</feature>
<feature type="compositionally biased region" description="Low complexity" evidence="1">
    <location>
        <begin position="83"/>
        <end position="96"/>
    </location>
</feature>
<organism evidence="3 4">
    <name type="scientific">Thalictrum thalictroides</name>
    <name type="common">Rue-anemone</name>
    <name type="synonym">Anemone thalictroides</name>
    <dbReference type="NCBI Taxonomy" id="46969"/>
    <lineage>
        <taxon>Eukaryota</taxon>
        <taxon>Viridiplantae</taxon>
        <taxon>Streptophyta</taxon>
        <taxon>Embryophyta</taxon>
        <taxon>Tracheophyta</taxon>
        <taxon>Spermatophyta</taxon>
        <taxon>Magnoliopsida</taxon>
        <taxon>Ranunculales</taxon>
        <taxon>Ranunculaceae</taxon>
        <taxon>Thalictroideae</taxon>
        <taxon>Thalictrum</taxon>
    </lineage>
</organism>
<dbReference type="PANTHER" id="PTHR34272">
    <property type="entry name" value="EXPRESSED PROTEIN"/>
    <property type="match status" value="1"/>
</dbReference>
<dbReference type="OrthoDB" id="1900495at2759"/>
<gene>
    <name evidence="3" type="ORF">FRX31_003454</name>
</gene>
<evidence type="ECO:0000256" key="1">
    <source>
        <dbReference type="SAM" id="MobiDB-lite"/>
    </source>
</evidence>
<dbReference type="InterPro" id="IPR055513">
    <property type="entry name" value="DUF7086"/>
</dbReference>
<keyword evidence="4" id="KW-1185">Reference proteome</keyword>
<name>A0A7J6XDC9_THATH</name>
<feature type="domain" description="DUF7086" evidence="2">
    <location>
        <begin position="143"/>
        <end position="275"/>
    </location>
</feature>
<feature type="region of interest" description="Disordered" evidence="1">
    <location>
        <begin position="36"/>
        <end position="60"/>
    </location>
</feature>
<feature type="compositionally biased region" description="Low complexity" evidence="1">
    <location>
        <begin position="36"/>
        <end position="45"/>
    </location>
</feature>
<sequence>MDQQSEETSVRKRSLPGDFIDASSINNVNLELSLGSDYASSSSSSVPPPLPSPQQQQQPSLPPSLALLALDPNQLHPYNTGVSSSQSPTTSTSTRSARNRGYVPQRTVAARRTRRSSTQSSSIDVISPPYAWATNRRAIVHSLEYLRSKNITKITGEIECKKCNTRRIVEYDVEEKFREIAEYIFTNSSRMDERAPNRWMKPVLPNCNKCGTPGMKPVIPAIDDEINWLFLFLGQKLGLCTLSQLKYFCQHTKNHRTGAKDRLIYLAYLGLCKQLDPMGPFDRLV</sequence>
<dbReference type="PANTHER" id="PTHR34272:SF1">
    <property type="entry name" value="EXPRESSED PROTEIN"/>
    <property type="match status" value="1"/>
</dbReference>
<accession>A0A7J6XDC9</accession>
<proteinExistence type="predicted"/>
<dbReference type="Proteomes" id="UP000554482">
    <property type="component" value="Unassembled WGS sequence"/>
</dbReference>
<evidence type="ECO:0000259" key="2">
    <source>
        <dbReference type="Pfam" id="PF23324"/>
    </source>
</evidence>
<evidence type="ECO:0000313" key="3">
    <source>
        <dbReference type="EMBL" id="KAF5206958.1"/>
    </source>
</evidence>